<name>A0ABZ0I9F0_9GAMM</name>
<reference evidence="1 2" key="1">
    <citation type="submission" date="2023-10" db="EMBL/GenBank/DDBJ databases">
        <title>Two novel species belonging to the OM43/NOR5 clade.</title>
        <authorList>
            <person name="Park M."/>
        </authorList>
    </citation>
    <scope>NUCLEOTIDE SEQUENCE [LARGE SCALE GENOMIC DNA]</scope>
    <source>
        <strain evidence="1 2">IMCC45268</strain>
    </source>
</reference>
<evidence type="ECO:0008006" key="3">
    <source>
        <dbReference type="Google" id="ProtNLM"/>
    </source>
</evidence>
<accession>A0ABZ0I9F0</accession>
<dbReference type="Proteomes" id="UP001626549">
    <property type="component" value="Chromosome"/>
</dbReference>
<dbReference type="InterPro" id="IPR009061">
    <property type="entry name" value="DNA-bd_dom_put_sf"/>
</dbReference>
<protein>
    <recommendedName>
        <fullName evidence="3">Transcriptional regulator, AlpA family</fullName>
    </recommendedName>
</protein>
<dbReference type="Gene3D" id="1.10.238.160">
    <property type="match status" value="1"/>
</dbReference>
<dbReference type="RefSeq" id="WP_407326494.1">
    <property type="nucleotide sequence ID" value="NZ_CP136865.1"/>
</dbReference>
<keyword evidence="2" id="KW-1185">Reference proteome</keyword>
<dbReference type="EMBL" id="CP136865">
    <property type="protein sequence ID" value="WOJ95795.1"/>
    <property type="molecule type" value="Genomic_DNA"/>
</dbReference>
<sequence>MSQQQPYSRKWVSDRFLSDRYEVSRQTIWRWAKIGKLPSPRKIGDNTSRWELAEADAAILGESAA</sequence>
<dbReference type="SUPFAM" id="SSF46955">
    <property type="entry name" value="Putative DNA-binding domain"/>
    <property type="match status" value="1"/>
</dbReference>
<organism evidence="1 2">
    <name type="scientific">Congregibacter brevis</name>
    <dbReference type="NCBI Taxonomy" id="3081201"/>
    <lineage>
        <taxon>Bacteria</taxon>
        <taxon>Pseudomonadati</taxon>
        <taxon>Pseudomonadota</taxon>
        <taxon>Gammaproteobacteria</taxon>
        <taxon>Cellvibrionales</taxon>
        <taxon>Halieaceae</taxon>
        <taxon>Congregibacter</taxon>
    </lineage>
</organism>
<evidence type="ECO:0000313" key="2">
    <source>
        <dbReference type="Proteomes" id="UP001626549"/>
    </source>
</evidence>
<evidence type="ECO:0000313" key="1">
    <source>
        <dbReference type="EMBL" id="WOJ95795.1"/>
    </source>
</evidence>
<proteinExistence type="predicted"/>
<gene>
    <name evidence="1" type="ORF">R0137_11130</name>
</gene>